<sequence length="221" mass="26086">MAYNIFDDGSKPLEEKNDAYSQIREQEVVRLRSFYDFSTVDGIRNIPVPCTEVNGDSPTGRVEYYLRGQCFAKYYKEKNIALAVECVRKAHSLMFISDMIWKYDAYISDITHLHNLGAHKQAWEEEARVDSYFQKVGIYPHLSIRDFPNVFAYFKWKRLIKEMEEERIRKRSIRHEYYRLQEYLPALCPKSLSGYSRMKNSNSKAYQKILAQAALYGIDII</sequence>
<dbReference type="EMBL" id="BK016235">
    <property type="protein sequence ID" value="DAG03797.1"/>
    <property type="molecule type" value="Genomic_DNA"/>
</dbReference>
<evidence type="ECO:0000313" key="1">
    <source>
        <dbReference type="EMBL" id="DAG03797.1"/>
    </source>
</evidence>
<accession>A0A8S5VAQ2</accession>
<proteinExistence type="predicted"/>
<protein>
    <submittedName>
        <fullName evidence="1">Uncharacterized protein</fullName>
    </submittedName>
</protein>
<reference evidence="1" key="1">
    <citation type="journal article" date="2021" name="Proc. Natl. Acad. Sci. U.S.A.">
        <title>A Catalog of Tens of Thousands of Viruses from Human Metagenomes Reveals Hidden Associations with Chronic Diseases.</title>
        <authorList>
            <person name="Tisza M.J."/>
            <person name="Buck C.B."/>
        </authorList>
    </citation>
    <scope>NUCLEOTIDE SEQUENCE</scope>
    <source>
        <strain evidence="1">Ctfhy6</strain>
    </source>
</reference>
<name>A0A8S5VAQ2_9CAUD</name>
<organism evidence="1">
    <name type="scientific">Siphoviridae sp. ctfhy6</name>
    <dbReference type="NCBI Taxonomy" id="2825597"/>
    <lineage>
        <taxon>Viruses</taxon>
        <taxon>Duplodnaviria</taxon>
        <taxon>Heunggongvirae</taxon>
        <taxon>Uroviricota</taxon>
        <taxon>Caudoviricetes</taxon>
    </lineage>
</organism>